<organism evidence="1 2">
    <name type="scientific">Leclercia adecarboxylata</name>
    <dbReference type="NCBI Taxonomy" id="83655"/>
    <lineage>
        <taxon>Bacteria</taxon>
        <taxon>Pseudomonadati</taxon>
        <taxon>Pseudomonadota</taxon>
        <taxon>Gammaproteobacteria</taxon>
        <taxon>Enterobacterales</taxon>
        <taxon>Enterobacteriaceae</taxon>
        <taxon>Leclercia</taxon>
    </lineage>
</organism>
<name>A0A4U9HKK2_9ENTR</name>
<gene>
    <name evidence="1" type="ORF">NCTC13032_01369</name>
</gene>
<evidence type="ECO:0000313" key="1">
    <source>
        <dbReference type="EMBL" id="VTP64295.1"/>
    </source>
</evidence>
<protein>
    <submittedName>
        <fullName evidence="1">Uncharacterized protein</fullName>
    </submittedName>
</protein>
<accession>A0A4U9HKK2</accession>
<dbReference type="RefSeq" id="WP_127472129.1">
    <property type="nucleotide sequence ID" value="NZ_CP083630.1"/>
</dbReference>
<dbReference type="Proteomes" id="UP000310719">
    <property type="component" value="Chromosome"/>
</dbReference>
<dbReference type="AlphaFoldDB" id="A0A4U9HKK2"/>
<sequence>MANLAQHDNVTGLYMTIHYEEGQSLKKCLKIIRLIESITFWAIEEIDTTKIYTFDEAVKVAKSCQEFVTSEINHYEPINAPVNLALYNKVIRDDRNVKKFMELIKFNRSPLDCVYDAALDSIIRFKLGEHRHCEKQHINDVFGPPVESYLYWFKYAQKMTYAYYPMIGQSFYSRLLLMVLRYQTKRGNALILDDLRFLNEYKSKLAEVCKMAQDPIFDSLHRPRRRDRDEYMGDGVFNLYEIEYLIKKTESLIITKRQDETLHERVLASWLMMLLQSCEVKNVLSATNVFMGAGFIENIVEHRTLARLWNAVKKRREFEQQTIAEREDFFRKRLEKAKARKNAMSDYTLNREVSSKFHEHAKHLGVTKNRYKLA</sequence>
<reference evidence="1 2" key="1">
    <citation type="submission" date="2019-05" db="EMBL/GenBank/DDBJ databases">
        <authorList>
            <consortium name="Pathogen Informatics"/>
        </authorList>
    </citation>
    <scope>NUCLEOTIDE SEQUENCE [LARGE SCALE GENOMIC DNA]</scope>
    <source>
        <strain evidence="1 2">NCTC13032</strain>
    </source>
</reference>
<dbReference type="EMBL" id="LR590464">
    <property type="protein sequence ID" value="VTP64295.1"/>
    <property type="molecule type" value="Genomic_DNA"/>
</dbReference>
<evidence type="ECO:0000313" key="2">
    <source>
        <dbReference type="Proteomes" id="UP000310719"/>
    </source>
</evidence>
<proteinExistence type="predicted"/>